<feature type="chain" id="PRO_5046020817" evidence="6">
    <location>
        <begin position="32"/>
        <end position="713"/>
    </location>
</feature>
<evidence type="ECO:0000259" key="9">
    <source>
        <dbReference type="Pfam" id="PF05922"/>
    </source>
</evidence>
<dbReference type="PROSITE" id="PS51892">
    <property type="entry name" value="SUBTILASE"/>
    <property type="match status" value="1"/>
</dbReference>
<dbReference type="InterPro" id="IPR003137">
    <property type="entry name" value="PA_domain"/>
</dbReference>
<accession>A0ABP5K684</accession>
<comment type="caution">
    <text evidence="11">The sequence shown here is derived from an EMBL/GenBank/DDBJ whole genome shotgun (WGS) entry which is preliminary data.</text>
</comment>
<dbReference type="Pfam" id="PF02225">
    <property type="entry name" value="PA"/>
    <property type="match status" value="1"/>
</dbReference>
<feature type="active site" description="Charge relay system" evidence="4">
    <location>
        <position position="544"/>
    </location>
</feature>
<dbReference type="Pfam" id="PF00082">
    <property type="entry name" value="Peptidase_S8"/>
    <property type="match status" value="1"/>
</dbReference>
<evidence type="ECO:0000256" key="6">
    <source>
        <dbReference type="SAM" id="SignalP"/>
    </source>
</evidence>
<evidence type="ECO:0000256" key="3">
    <source>
        <dbReference type="ARBA" id="ARBA00022825"/>
    </source>
</evidence>
<dbReference type="PRINTS" id="PR00723">
    <property type="entry name" value="SUBTILISIN"/>
</dbReference>
<dbReference type="InterPro" id="IPR041469">
    <property type="entry name" value="Subtilisin-like_FN3"/>
</dbReference>
<feature type="active site" description="Charge relay system" evidence="4">
    <location>
        <position position="155"/>
    </location>
</feature>
<protein>
    <submittedName>
        <fullName evidence="11">Uncharacterized protein</fullName>
    </submittedName>
</protein>
<feature type="active site" description="Charge relay system" evidence="4">
    <location>
        <position position="226"/>
    </location>
</feature>
<dbReference type="Proteomes" id="UP001500575">
    <property type="component" value="Unassembled WGS sequence"/>
</dbReference>
<feature type="domain" description="PA" evidence="8">
    <location>
        <begin position="398"/>
        <end position="473"/>
    </location>
</feature>
<comment type="similarity">
    <text evidence="4">Belongs to the peptidase S8 family.</text>
</comment>
<evidence type="ECO:0000256" key="1">
    <source>
        <dbReference type="ARBA" id="ARBA00022670"/>
    </source>
</evidence>
<dbReference type="PANTHER" id="PTHR10795">
    <property type="entry name" value="PROPROTEIN CONVERTASE SUBTILISIN/KEXIN"/>
    <property type="match status" value="1"/>
</dbReference>
<keyword evidence="6" id="KW-0732">Signal</keyword>
<dbReference type="Pfam" id="PF05922">
    <property type="entry name" value="Inhibitor_I9"/>
    <property type="match status" value="1"/>
</dbReference>
<dbReference type="InterPro" id="IPR000209">
    <property type="entry name" value="Peptidase_S8/S53_dom"/>
</dbReference>
<evidence type="ECO:0000259" key="10">
    <source>
        <dbReference type="Pfam" id="PF17766"/>
    </source>
</evidence>
<feature type="domain" description="Inhibitor I9" evidence="9">
    <location>
        <begin position="76"/>
        <end position="119"/>
    </location>
</feature>
<keyword evidence="3 4" id="KW-0720">Serine protease</keyword>
<dbReference type="InterPro" id="IPR022398">
    <property type="entry name" value="Peptidase_S8_His-AS"/>
</dbReference>
<name>A0ABP5K684_9ACTN</name>
<organism evidence="11 12">
    <name type="scientific">Nocardioides bigeumensis</name>
    <dbReference type="NCBI Taxonomy" id="433657"/>
    <lineage>
        <taxon>Bacteria</taxon>
        <taxon>Bacillati</taxon>
        <taxon>Actinomycetota</taxon>
        <taxon>Actinomycetes</taxon>
        <taxon>Propionibacteriales</taxon>
        <taxon>Nocardioidaceae</taxon>
        <taxon>Nocardioides</taxon>
    </lineage>
</organism>
<dbReference type="EMBL" id="BAAAQQ010000012">
    <property type="protein sequence ID" value="GAA2127827.1"/>
    <property type="molecule type" value="Genomic_DNA"/>
</dbReference>
<feature type="region of interest" description="Disordered" evidence="5">
    <location>
        <begin position="121"/>
        <end position="145"/>
    </location>
</feature>
<evidence type="ECO:0000256" key="5">
    <source>
        <dbReference type="SAM" id="MobiDB-lite"/>
    </source>
</evidence>
<reference evidence="12" key="1">
    <citation type="journal article" date="2019" name="Int. J. Syst. Evol. Microbiol.">
        <title>The Global Catalogue of Microorganisms (GCM) 10K type strain sequencing project: providing services to taxonomists for standard genome sequencing and annotation.</title>
        <authorList>
            <consortium name="The Broad Institute Genomics Platform"/>
            <consortium name="The Broad Institute Genome Sequencing Center for Infectious Disease"/>
            <person name="Wu L."/>
            <person name="Ma J."/>
        </authorList>
    </citation>
    <scope>NUCLEOTIDE SEQUENCE [LARGE SCALE GENOMIC DNA]</scope>
    <source>
        <strain evidence="12">JCM 16021</strain>
    </source>
</reference>
<proteinExistence type="inferred from homology"/>
<evidence type="ECO:0000313" key="11">
    <source>
        <dbReference type="EMBL" id="GAA2127827.1"/>
    </source>
</evidence>
<dbReference type="PROSITE" id="PS00137">
    <property type="entry name" value="SUBTILASE_HIS"/>
    <property type="match status" value="1"/>
</dbReference>
<keyword evidence="1 4" id="KW-0645">Protease</keyword>
<dbReference type="InterPro" id="IPR045051">
    <property type="entry name" value="SBT"/>
</dbReference>
<keyword evidence="2 4" id="KW-0378">Hydrolase</keyword>
<dbReference type="Gene3D" id="3.40.50.200">
    <property type="entry name" value="Peptidase S8/S53 domain"/>
    <property type="match status" value="1"/>
</dbReference>
<gene>
    <name evidence="11" type="ORF">GCM10009843_27680</name>
</gene>
<sequence length="713" mass="71609">MKRSTRVSLTSALVLAAALASLALPSSTARAADDSSLYLVALEGPGVTGTGGRETGTATRARLLAEQDATLAVVGAAEPVYRWTEALNGYAVALTPGQATLLAADPAVALVEPNEVRALAAAPGRQGTGPGTGAAPGSASGRARGGAGTVIGVVDSGLWPESALFSGVPRLGKRPQGFRGTCAEGPGWSADTCQRKVVGARWFVDGFGVDRVRSSSYLSPRDDSGHGSQVASIAAGNADVSVRGSGETLGTFSGVAPQARLAVYKACWTAPDPADDGCATADLVTAVDAAVGDGVDVLNLSVAGPVEVDVLERALLGAAEADVVVVAAAGNTGRTAYAAHPSPWVTTVGGTSTALPVGRVRVDGGPTVEGSMVSRRPLPQARIVLGARAAAPGTAPQDAALCTPGSLDAGVVANAIVVCARGSIGRLDKSAAVARAGGVGMVLTDTGGGGAGVALDLHAVPTVHLARRAGQRLAAHLARHPRARARLTPARDVRGPVHVLRWSGGGDPASALVKPDLVAPATGRLGALPPRPDGNRFGYLTGTSAAAAHVSGVAAVLRTRHPDWSAAALRSALTTSARPVSGAALRQGAGRSAVGAALHSRLVLDVPAGDYRRWLDGDLRPADLNAPSVLLSRAGTVTRTLTNLGSRAKYFSSSARGFDRRSVLVTPAAVTIPAGGSATFTVTVAGGRAADDGYVVWRGADGSRLRLPVVLSR</sequence>
<keyword evidence="12" id="KW-1185">Reference proteome</keyword>
<dbReference type="Gene3D" id="2.60.40.2310">
    <property type="match status" value="1"/>
</dbReference>
<dbReference type="Pfam" id="PF17766">
    <property type="entry name" value="fn3_6"/>
    <property type="match status" value="1"/>
</dbReference>
<dbReference type="CDD" id="cd02120">
    <property type="entry name" value="PA_subtilisin_like"/>
    <property type="match status" value="1"/>
</dbReference>
<dbReference type="Gene3D" id="3.50.30.30">
    <property type="match status" value="1"/>
</dbReference>
<dbReference type="InterPro" id="IPR010259">
    <property type="entry name" value="S8pro/Inhibitor_I9"/>
</dbReference>
<feature type="signal peptide" evidence="6">
    <location>
        <begin position="1"/>
        <end position="31"/>
    </location>
</feature>
<evidence type="ECO:0000313" key="12">
    <source>
        <dbReference type="Proteomes" id="UP001500575"/>
    </source>
</evidence>
<evidence type="ECO:0000259" key="8">
    <source>
        <dbReference type="Pfam" id="PF02225"/>
    </source>
</evidence>
<feature type="domain" description="Subtilisin-like protease fibronectin type-III" evidence="10">
    <location>
        <begin position="623"/>
        <end position="710"/>
    </location>
</feature>
<feature type="domain" description="Peptidase S8/S53" evidence="7">
    <location>
        <begin position="146"/>
        <end position="590"/>
    </location>
</feature>
<dbReference type="InterPro" id="IPR015500">
    <property type="entry name" value="Peptidase_S8_subtilisin-rel"/>
</dbReference>
<dbReference type="SUPFAM" id="SSF52743">
    <property type="entry name" value="Subtilisin-like"/>
    <property type="match status" value="1"/>
</dbReference>
<evidence type="ECO:0000256" key="2">
    <source>
        <dbReference type="ARBA" id="ARBA00022801"/>
    </source>
</evidence>
<evidence type="ECO:0000256" key="4">
    <source>
        <dbReference type="PROSITE-ProRule" id="PRU01240"/>
    </source>
</evidence>
<evidence type="ECO:0000259" key="7">
    <source>
        <dbReference type="Pfam" id="PF00082"/>
    </source>
</evidence>
<dbReference type="RefSeq" id="WP_344304356.1">
    <property type="nucleotide sequence ID" value="NZ_BAAAQQ010000012.1"/>
</dbReference>
<dbReference type="InterPro" id="IPR036852">
    <property type="entry name" value="Peptidase_S8/S53_dom_sf"/>
</dbReference>